<feature type="site" description="Cleavage; by autolysis" evidence="7">
    <location>
        <begin position="168"/>
        <end position="169"/>
    </location>
</feature>
<dbReference type="InterPro" id="IPR029055">
    <property type="entry name" value="Ntn_hydrolases_N"/>
</dbReference>
<protein>
    <recommendedName>
        <fullName evidence="4">Isoaspartyl peptidase</fullName>
    </recommendedName>
</protein>
<dbReference type="PANTHER" id="PTHR10188">
    <property type="entry name" value="L-ASPARAGINASE"/>
    <property type="match status" value="1"/>
</dbReference>
<dbReference type="Proteomes" id="UP001241110">
    <property type="component" value="Unassembled WGS sequence"/>
</dbReference>
<feature type="binding site" evidence="6">
    <location>
        <begin position="197"/>
        <end position="200"/>
    </location>
    <ligand>
        <name>substrate</name>
    </ligand>
</feature>
<feature type="binding site" evidence="6">
    <location>
        <begin position="220"/>
        <end position="223"/>
    </location>
    <ligand>
        <name>substrate</name>
    </ligand>
</feature>
<evidence type="ECO:0000313" key="9">
    <source>
        <dbReference type="Proteomes" id="UP001241110"/>
    </source>
</evidence>
<evidence type="ECO:0000256" key="6">
    <source>
        <dbReference type="PIRSR" id="PIRSR600246-2"/>
    </source>
</evidence>
<organism evidence="8 9">
    <name type="scientific">Xanthocytophaga flava</name>
    <dbReference type="NCBI Taxonomy" id="3048013"/>
    <lineage>
        <taxon>Bacteria</taxon>
        <taxon>Pseudomonadati</taxon>
        <taxon>Bacteroidota</taxon>
        <taxon>Cytophagia</taxon>
        <taxon>Cytophagales</taxon>
        <taxon>Rhodocytophagaceae</taxon>
        <taxon>Xanthocytophaga</taxon>
    </lineage>
</organism>
<dbReference type="Gene3D" id="3.60.20.30">
    <property type="entry name" value="(Glycosyl)asparaginase"/>
    <property type="match status" value="1"/>
</dbReference>
<evidence type="ECO:0000256" key="1">
    <source>
        <dbReference type="ARBA" id="ARBA00022670"/>
    </source>
</evidence>
<evidence type="ECO:0000256" key="5">
    <source>
        <dbReference type="PIRSR" id="PIRSR600246-1"/>
    </source>
</evidence>
<keyword evidence="2" id="KW-0378">Hydrolase</keyword>
<proteinExistence type="predicted"/>
<dbReference type="CDD" id="cd04701">
    <property type="entry name" value="Asparaginase_2"/>
    <property type="match status" value="1"/>
</dbReference>
<dbReference type="InterPro" id="IPR000246">
    <property type="entry name" value="Peptidase_T2"/>
</dbReference>
<keyword evidence="1" id="KW-0645">Protease</keyword>
<dbReference type="EMBL" id="JASJOS010000004">
    <property type="protein sequence ID" value="MDJ1480787.1"/>
    <property type="molecule type" value="Genomic_DNA"/>
</dbReference>
<name>A0AAE3QK11_9BACT</name>
<accession>A0AAE3QK11</accession>
<evidence type="ECO:0000256" key="4">
    <source>
        <dbReference type="ARBA" id="ARBA00069124"/>
    </source>
</evidence>
<evidence type="ECO:0000256" key="3">
    <source>
        <dbReference type="ARBA" id="ARBA00022813"/>
    </source>
</evidence>
<dbReference type="Pfam" id="PF01112">
    <property type="entry name" value="Asparaginase_2"/>
    <property type="match status" value="1"/>
</dbReference>
<dbReference type="PANTHER" id="PTHR10188:SF6">
    <property type="entry name" value="N(4)-(BETA-N-ACETYLGLUCOSAMINYL)-L-ASPARAGINASE"/>
    <property type="match status" value="1"/>
</dbReference>
<dbReference type="FunFam" id="3.60.20.30:FF:000001">
    <property type="entry name" value="Isoaspartyl peptidase/L-asparaginase"/>
    <property type="match status" value="1"/>
</dbReference>
<dbReference type="GO" id="GO:0006508">
    <property type="term" value="P:proteolysis"/>
    <property type="evidence" value="ECO:0007669"/>
    <property type="project" value="UniProtKB-KW"/>
</dbReference>
<evidence type="ECO:0000313" key="8">
    <source>
        <dbReference type="EMBL" id="MDJ1480787.1"/>
    </source>
</evidence>
<keyword evidence="3" id="KW-0068">Autocatalytic cleavage</keyword>
<sequence>MSIVALAIHGGAEPLSPRIKQNQKAYEAGLHQALEAGYRILRQGGSAVDAVEAAIQQMELHPLFNAGRGAALDQKGEVAMDASIMNGKDLQAGAVALVRQIQHPISLARAVMEQTPHVLMGAEGAMELGRSLQMPFMPDSYFISESQYNALAEMQMQTQKKPDVILNDTVGAVALDQEGNLAAGTSTGGLTNQMKGRIGDSCMIGAGCYANNITCAVSGTGDGECLMRKVAGYSVSALMEFAGKELQEACDFVVFKKDKHVLGDIGLISMDACGKVVFSFNTECMFRGWISSDLDFTQVAITK</sequence>
<feature type="active site" description="Nucleophile" evidence="5">
    <location>
        <position position="169"/>
    </location>
</feature>
<dbReference type="AlphaFoldDB" id="A0AAE3QK11"/>
<evidence type="ECO:0000256" key="7">
    <source>
        <dbReference type="PIRSR" id="PIRSR600246-3"/>
    </source>
</evidence>
<reference evidence="8" key="1">
    <citation type="submission" date="2023-05" db="EMBL/GenBank/DDBJ databases">
        <authorList>
            <person name="Zhang X."/>
        </authorList>
    </citation>
    <scope>NUCLEOTIDE SEQUENCE</scope>
    <source>
        <strain evidence="8">YF14B1</strain>
    </source>
</reference>
<evidence type="ECO:0000256" key="2">
    <source>
        <dbReference type="ARBA" id="ARBA00022801"/>
    </source>
</evidence>
<dbReference type="GO" id="GO:0016811">
    <property type="term" value="F:hydrolase activity, acting on carbon-nitrogen (but not peptide) bonds, in linear amides"/>
    <property type="evidence" value="ECO:0007669"/>
    <property type="project" value="UniProtKB-ARBA"/>
</dbReference>
<comment type="caution">
    <text evidence="8">The sequence shown here is derived from an EMBL/GenBank/DDBJ whole genome shotgun (WGS) entry which is preliminary data.</text>
</comment>
<dbReference type="SUPFAM" id="SSF56235">
    <property type="entry name" value="N-terminal nucleophile aminohydrolases (Ntn hydrolases)"/>
    <property type="match status" value="1"/>
</dbReference>
<dbReference type="GO" id="GO:0008233">
    <property type="term" value="F:peptidase activity"/>
    <property type="evidence" value="ECO:0007669"/>
    <property type="project" value="UniProtKB-KW"/>
</dbReference>
<gene>
    <name evidence="8" type="ORF">QNI16_09865</name>
</gene>
<dbReference type="RefSeq" id="WP_313977746.1">
    <property type="nucleotide sequence ID" value="NZ_JASJOS010000004.1"/>
</dbReference>